<dbReference type="PROSITE" id="PS50225">
    <property type="entry name" value="SOCS"/>
    <property type="match status" value="1"/>
</dbReference>
<organism evidence="5 6">
    <name type="scientific">Dreissena polymorpha</name>
    <name type="common">Zebra mussel</name>
    <name type="synonym">Mytilus polymorpha</name>
    <dbReference type="NCBI Taxonomy" id="45954"/>
    <lineage>
        <taxon>Eukaryota</taxon>
        <taxon>Metazoa</taxon>
        <taxon>Spiralia</taxon>
        <taxon>Lophotrochozoa</taxon>
        <taxon>Mollusca</taxon>
        <taxon>Bivalvia</taxon>
        <taxon>Autobranchia</taxon>
        <taxon>Heteroconchia</taxon>
        <taxon>Euheterodonta</taxon>
        <taxon>Imparidentia</taxon>
        <taxon>Neoheterodontei</taxon>
        <taxon>Myida</taxon>
        <taxon>Dreissenoidea</taxon>
        <taxon>Dreissenidae</taxon>
        <taxon>Dreissena</taxon>
    </lineage>
</organism>
<dbReference type="SUPFAM" id="SSF48403">
    <property type="entry name" value="Ankyrin repeat"/>
    <property type="match status" value="1"/>
</dbReference>
<keyword evidence="6" id="KW-1185">Reference proteome</keyword>
<sequence>MIRCEGQVHDRVRFVHHMEEEEDLGPRLMVYVDCQYYRYATTKPKFDCNNNNNNNSIFFIDTDSRMLKFQDNVTKTRFFTCIENGDFNSVDKLLKNEDFKNYLEENDQLSLAFLKVILLNNIPLLDVLIKHGVDVNLSDFSFSENGIMHATRYGHKEILLKLIDYGVNINHQSANGSTALHVAVENMKRECLIILARQNGIDLNIQDCGGFSPLLWTARLRDWQAMQILIDVGCHIESKDFVKGMTALHVVCDSSTAFWKGERATPSDTLKCIKLLTCAGLDINSGDVFNNTPLMYAIRTHNQVAIKHLLKMNCSFRATQRVGSSSALTPFYFNHNLVGSDSTLLPLYLALAKLQTNTVKMLCLAGIRYHRLAQEPEVTHFISTAYEPLGKVMHDLVCNPMSLKQACRYTIRSALTVGMDKFERLNIGLPVSLINYLCLNDIDDM</sequence>
<dbReference type="Pfam" id="PF12796">
    <property type="entry name" value="Ank_2"/>
    <property type="match status" value="1"/>
</dbReference>
<dbReference type="InterPro" id="IPR001496">
    <property type="entry name" value="SOCS_box"/>
</dbReference>
<dbReference type="InterPro" id="IPR036770">
    <property type="entry name" value="Ankyrin_rpt-contain_sf"/>
</dbReference>
<protein>
    <recommendedName>
        <fullName evidence="4">SOCS box domain-containing protein</fullName>
    </recommendedName>
</protein>
<dbReference type="PROSITE" id="PS50297">
    <property type="entry name" value="ANK_REP_REGION"/>
    <property type="match status" value="1"/>
</dbReference>
<feature type="domain" description="SOCS box" evidence="4">
    <location>
        <begin position="399"/>
        <end position="437"/>
    </location>
</feature>
<evidence type="ECO:0000259" key="4">
    <source>
        <dbReference type="PROSITE" id="PS50225"/>
    </source>
</evidence>
<dbReference type="Pfam" id="PF07525">
    <property type="entry name" value="SOCS_box"/>
    <property type="match status" value="1"/>
</dbReference>
<dbReference type="PANTHER" id="PTHR24198:SF165">
    <property type="entry name" value="ANKYRIN REPEAT-CONTAINING PROTEIN-RELATED"/>
    <property type="match status" value="1"/>
</dbReference>
<dbReference type="PROSITE" id="PS50088">
    <property type="entry name" value="ANK_REPEAT"/>
    <property type="match status" value="1"/>
</dbReference>
<feature type="repeat" description="ANK" evidence="3">
    <location>
        <begin position="175"/>
        <end position="208"/>
    </location>
</feature>
<dbReference type="OrthoDB" id="6059107at2759"/>
<comment type="caution">
    <text evidence="5">The sequence shown here is derived from an EMBL/GenBank/DDBJ whole genome shotgun (WGS) entry which is preliminary data.</text>
</comment>
<keyword evidence="1" id="KW-0677">Repeat</keyword>
<dbReference type="Proteomes" id="UP000828390">
    <property type="component" value="Unassembled WGS sequence"/>
</dbReference>
<evidence type="ECO:0000313" key="6">
    <source>
        <dbReference type="Proteomes" id="UP000828390"/>
    </source>
</evidence>
<gene>
    <name evidence="5" type="ORF">DPMN_129085</name>
</gene>
<keyword evidence="2 3" id="KW-0040">ANK repeat</keyword>
<dbReference type="AlphaFoldDB" id="A0A9D4H544"/>
<dbReference type="SMART" id="SM00248">
    <property type="entry name" value="ANK"/>
    <property type="match status" value="8"/>
</dbReference>
<evidence type="ECO:0000313" key="5">
    <source>
        <dbReference type="EMBL" id="KAH3827156.1"/>
    </source>
</evidence>
<name>A0A9D4H544_DREPO</name>
<dbReference type="Gene3D" id="1.25.40.20">
    <property type="entry name" value="Ankyrin repeat-containing domain"/>
    <property type="match status" value="2"/>
</dbReference>
<evidence type="ECO:0000256" key="3">
    <source>
        <dbReference type="PROSITE-ProRule" id="PRU00023"/>
    </source>
</evidence>
<dbReference type="PANTHER" id="PTHR24198">
    <property type="entry name" value="ANKYRIN REPEAT AND PROTEIN KINASE DOMAIN-CONTAINING PROTEIN"/>
    <property type="match status" value="1"/>
</dbReference>
<proteinExistence type="predicted"/>
<evidence type="ECO:0000256" key="2">
    <source>
        <dbReference type="ARBA" id="ARBA00023043"/>
    </source>
</evidence>
<reference evidence="5" key="2">
    <citation type="submission" date="2020-11" db="EMBL/GenBank/DDBJ databases">
        <authorList>
            <person name="McCartney M.A."/>
            <person name="Auch B."/>
            <person name="Kono T."/>
            <person name="Mallez S."/>
            <person name="Becker A."/>
            <person name="Gohl D.M."/>
            <person name="Silverstein K.A.T."/>
            <person name="Koren S."/>
            <person name="Bechman K.B."/>
            <person name="Herman A."/>
            <person name="Abrahante J.E."/>
            <person name="Garbe J."/>
        </authorList>
    </citation>
    <scope>NUCLEOTIDE SEQUENCE</scope>
    <source>
        <strain evidence="5">Duluth1</strain>
        <tissue evidence="5">Whole animal</tissue>
    </source>
</reference>
<dbReference type="EMBL" id="JAIWYP010000005">
    <property type="protein sequence ID" value="KAH3827156.1"/>
    <property type="molecule type" value="Genomic_DNA"/>
</dbReference>
<evidence type="ECO:0000256" key="1">
    <source>
        <dbReference type="ARBA" id="ARBA00022737"/>
    </source>
</evidence>
<reference evidence="5" key="1">
    <citation type="journal article" date="2019" name="bioRxiv">
        <title>The Genome of the Zebra Mussel, Dreissena polymorpha: A Resource for Invasive Species Research.</title>
        <authorList>
            <person name="McCartney M.A."/>
            <person name="Auch B."/>
            <person name="Kono T."/>
            <person name="Mallez S."/>
            <person name="Zhang Y."/>
            <person name="Obille A."/>
            <person name="Becker A."/>
            <person name="Abrahante J.E."/>
            <person name="Garbe J."/>
            <person name="Badalamenti J.P."/>
            <person name="Herman A."/>
            <person name="Mangelson H."/>
            <person name="Liachko I."/>
            <person name="Sullivan S."/>
            <person name="Sone E.D."/>
            <person name="Koren S."/>
            <person name="Silverstein K.A.T."/>
            <person name="Beckman K.B."/>
            <person name="Gohl D.M."/>
        </authorList>
    </citation>
    <scope>NUCLEOTIDE SEQUENCE</scope>
    <source>
        <strain evidence="5">Duluth1</strain>
        <tissue evidence="5">Whole animal</tissue>
    </source>
</reference>
<accession>A0A9D4H544</accession>
<dbReference type="InterPro" id="IPR002110">
    <property type="entry name" value="Ankyrin_rpt"/>
</dbReference>